<name>A0A4Z2E280_9TELE</name>
<dbReference type="AlphaFoldDB" id="A0A4Z2E280"/>
<gene>
    <name evidence="1" type="ORF">EYF80_067404</name>
</gene>
<reference evidence="1 2" key="1">
    <citation type="submission" date="2019-03" db="EMBL/GenBank/DDBJ databases">
        <title>First draft genome of Liparis tanakae, snailfish: a comprehensive survey of snailfish specific genes.</title>
        <authorList>
            <person name="Kim W."/>
            <person name="Song I."/>
            <person name="Jeong J.-H."/>
            <person name="Kim D."/>
            <person name="Kim S."/>
            <person name="Ryu S."/>
            <person name="Song J.Y."/>
            <person name="Lee S.K."/>
        </authorList>
    </citation>
    <scope>NUCLEOTIDE SEQUENCE [LARGE SCALE GENOMIC DNA]</scope>
    <source>
        <tissue evidence="1">Muscle</tissue>
    </source>
</reference>
<sequence length="105" mass="11307">MDAVPVICAAPVNERPLLASARSAAAPVTPGVSLEESWRKRSTLGVRRHWPRPLPFVLLSSSSPPTGTESESERGNVGKTMYQTLLLSSFVLHVMGTAHFFAHPG</sequence>
<keyword evidence="2" id="KW-1185">Reference proteome</keyword>
<organism evidence="1 2">
    <name type="scientific">Liparis tanakae</name>
    <name type="common">Tanaka's snailfish</name>
    <dbReference type="NCBI Taxonomy" id="230148"/>
    <lineage>
        <taxon>Eukaryota</taxon>
        <taxon>Metazoa</taxon>
        <taxon>Chordata</taxon>
        <taxon>Craniata</taxon>
        <taxon>Vertebrata</taxon>
        <taxon>Euteleostomi</taxon>
        <taxon>Actinopterygii</taxon>
        <taxon>Neopterygii</taxon>
        <taxon>Teleostei</taxon>
        <taxon>Neoteleostei</taxon>
        <taxon>Acanthomorphata</taxon>
        <taxon>Eupercaria</taxon>
        <taxon>Perciformes</taxon>
        <taxon>Cottioidei</taxon>
        <taxon>Cottales</taxon>
        <taxon>Liparidae</taxon>
        <taxon>Liparis</taxon>
    </lineage>
</organism>
<dbReference type="OrthoDB" id="155976at2759"/>
<dbReference type="Proteomes" id="UP000314294">
    <property type="component" value="Unassembled WGS sequence"/>
</dbReference>
<accession>A0A4Z2E280</accession>
<proteinExistence type="predicted"/>
<evidence type="ECO:0000313" key="1">
    <source>
        <dbReference type="EMBL" id="TNN22482.1"/>
    </source>
</evidence>
<dbReference type="EMBL" id="SRLO01022234">
    <property type="protein sequence ID" value="TNN22482.1"/>
    <property type="molecule type" value="Genomic_DNA"/>
</dbReference>
<protein>
    <submittedName>
        <fullName evidence="1">Uncharacterized protein</fullName>
    </submittedName>
</protein>
<comment type="caution">
    <text evidence="1">The sequence shown here is derived from an EMBL/GenBank/DDBJ whole genome shotgun (WGS) entry which is preliminary data.</text>
</comment>
<evidence type="ECO:0000313" key="2">
    <source>
        <dbReference type="Proteomes" id="UP000314294"/>
    </source>
</evidence>